<dbReference type="EMBL" id="BRPK01000005">
    <property type="protein sequence ID" value="GLB38431.1"/>
    <property type="molecule type" value="Genomic_DNA"/>
</dbReference>
<organism evidence="1 2">
    <name type="scientific">Lyophyllum shimeji</name>
    <name type="common">Hon-shimeji</name>
    <name type="synonym">Tricholoma shimeji</name>
    <dbReference type="NCBI Taxonomy" id="47721"/>
    <lineage>
        <taxon>Eukaryota</taxon>
        <taxon>Fungi</taxon>
        <taxon>Dikarya</taxon>
        <taxon>Basidiomycota</taxon>
        <taxon>Agaricomycotina</taxon>
        <taxon>Agaricomycetes</taxon>
        <taxon>Agaricomycetidae</taxon>
        <taxon>Agaricales</taxon>
        <taxon>Tricholomatineae</taxon>
        <taxon>Lyophyllaceae</taxon>
        <taxon>Lyophyllum</taxon>
    </lineage>
</organism>
<accession>A0A9P3PNA4</accession>
<gene>
    <name evidence="1" type="ORF">LshimejAT787_0502960</name>
</gene>
<comment type="caution">
    <text evidence="1">The sequence shown here is derived from an EMBL/GenBank/DDBJ whole genome shotgun (WGS) entry which is preliminary data.</text>
</comment>
<name>A0A9P3PNA4_LYOSH</name>
<dbReference type="AlphaFoldDB" id="A0A9P3PNA4"/>
<keyword evidence="2" id="KW-1185">Reference proteome</keyword>
<dbReference type="Proteomes" id="UP001063166">
    <property type="component" value="Unassembled WGS sequence"/>
</dbReference>
<evidence type="ECO:0000313" key="1">
    <source>
        <dbReference type="EMBL" id="GLB38431.1"/>
    </source>
</evidence>
<sequence length="127" mass="14331">MHLDPATWLFTRWQPHNARTCSTDQPCAAWMLRGAVENCLSVWKSDSIHRRITRPLNFLMSKIVPPGQALSWESFLSNGCPRGLNMLARTKDIPWRGIEGVIMVASWGSSLRSPCQTQQLCSECATE</sequence>
<evidence type="ECO:0000313" key="2">
    <source>
        <dbReference type="Proteomes" id="UP001063166"/>
    </source>
</evidence>
<protein>
    <submittedName>
        <fullName evidence="1">Uncharacterized protein</fullName>
    </submittedName>
</protein>
<reference evidence="1" key="1">
    <citation type="submission" date="2022-07" db="EMBL/GenBank/DDBJ databases">
        <title>The genome of Lyophyllum shimeji provides insight into the initial evolution of ectomycorrhizal fungal genome.</title>
        <authorList>
            <person name="Kobayashi Y."/>
            <person name="Shibata T."/>
            <person name="Hirakawa H."/>
            <person name="Shigenobu S."/>
            <person name="Nishiyama T."/>
            <person name="Yamada A."/>
            <person name="Hasebe M."/>
            <person name="Kawaguchi M."/>
        </authorList>
    </citation>
    <scope>NUCLEOTIDE SEQUENCE</scope>
    <source>
        <strain evidence="1">AT787</strain>
    </source>
</reference>
<proteinExistence type="predicted"/>